<feature type="domain" description="UPF0033" evidence="1">
    <location>
        <begin position="5"/>
        <end position="70"/>
    </location>
</feature>
<protein>
    <submittedName>
        <fullName evidence="2">Sulfurtransferase TusA family protein</fullName>
    </submittedName>
</protein>
<dbReference type="InterPro" id="IPR036868">
    <property type="entry name" value="TusA-like_sf"/>
</dbReference>
<dbReference type="RefSeq" id="WP_041394483.1">
    <property type="nucleotide sequence ID" value="NZ_JAKJUA010000043.1"/>
</dbReference>
<dbReference type="SUPFAM" id="SSF64307">
    <property type="entry name" value="SirA-like"/>
    <property type="match status" value="1"/>
</dbReference>
<dbReference type="OrthoDB" id="6215889at2"/>
<dbReference type="GO" id="GO:0016740">
    <property type="term" value="F:transferase activity"/>
    <property type="evidence" value="ECO:0007669"/>
    <property type="project" value="UniProtKB-KW"/>
</dbReference>
<gene>
    <name evidence="2" type="ORF">C9J12_27695</name>
</gene>
<dbReference type="Proteomes" id="UP000240987">
    <property type="component" value="Unassembled WGS sequence"/>
</dbReference>
<reference evidence="2 3" key="1">
    <citation type="submission" date="2018-01" db="EMBL/GenBank/DDBJ databases">
        <title>Whole genome sequencing of Histamine producing bacteria.</title>
        <authorList>
            <person name="Butler K."/>
        </authorList>
    </citation>
    <scope>NUCLEOTIDE SEQUENCE [LARGE SCALE GENOMIC DNA]</scope>
    <source>
        <strain evidence="2 3">JCM 12947</strain>
    </source>
</reference>
<accession>A0A2T3J6L6</accession>
<sequence>MDIQTLNLASERCPLALLLAKRASKSLRSNQSIEIIISDAGARQDISRYLLNNGFNVKVQADTPQELVIIATKRL</sequence>
<dbReference type="InterPro" id="IPR001455">
    <property type="entry name" value="TusA-like"/>
</dbReference>
<keyword evidence="2" id="KW-0808">Transferase</keyword>
<evidence type="ECO:0000313" key="2">
    <source>
        <dbReference type="EMBL" id="PSU43809.1"/>
    </source>
</evidence>
<dbReference type="EMBL" id="PYMJ01000054">
    <property type="protein sequence ID" value="PSU43809.1"/>
    <property type="molecule type" value="Genomic_DNA"/>
</dbReference>
<comment type="caution">
    <text evidence="2">The sequence shown here is derived from an EMBL/GenBank/DDBJ whole genome shotgun (WGS) entry which is preliminary data.</text>
</comment>
<dbReference type="Pfam" id="PF01206">
    <property type="entry name" value="TusA"/>
    <property type="match status" value="1"/>
</dbReference>
<organism evidence="2 3">
    <name type="scientific">Photobacterium frigidiphilum</name>
    <dbReference type="NCBI Taxonomy" id="264736"/>
    <lineage>
        <taxon>Bacteria</taxon>
        <taxon>Pseudomonadati</taxon>
        <taxon>Pseudomonadota</taxon>
        <taxon>Gammaproteobacteria</taxon>
        <taxon>Vibrionales</taxon>
        <taxon>Vibrionaceae</taxon>
        <taxon>Photobacterium</taxon>
    </lineage>
</organism>
<name>A0A2T3J6L6_9GAMM</name>
<keyword evidence="3" id="KW-1185">Reference proteome</keyword>
<proteinExistence type="predicted"/>
<dbReference type="Gene3D" id="3.30.110.40">
    <property type="entry name" value="TusA-like domain"/>
    <property type="match status" value="1"/>
</dbReference>
<dbReference type="AlphaFoldDB" id="A0A2T3J6L6"/>
<evidence type="ECO:0000259" key="1">
    <source>
        <dbReference type="Pfam" id="PF01206"/>
    </source>
</evidence>
<evidence type="ECO:0000313" key="3">
    <source>
        <dbReference type="Proteomes" id="UP000240987"/>
    </source>
</evidence>